<keyword evidence="2" id="KW-1185">Reference proteome</keyword>
<dbReference type="Proteomes" id="UP000057737">
    <property type="component" value="Unassembled WGS sequence"/>
</dbReference>
<protein>
    <submittedName>
        <fullName evidence="1">Uncharacterized protein</fullName>
    </submittedName>
</protein>
<gene>
    <name evidence="1" type="ORF">AS156_30370</name>
</gene>
<evidence type="ECO:0000313" key="2">
    <source>
        <dbReference type="Proteomes" id="UP000057737"/>
    </source>
</evidence>
<name>A0A109K2X4_9BRAD</name>
<dbReference type="AlphaFoldDB" id="A0A109K2X4"/>
<sequence length="83" mass="9186">MATITSASFPRPATRSETGLLAEFRAFWRTFVAKAFNPYRPELHYMRGPGPAWRAKHVALSPAVQSMLAEIRTAKAHKSSPSA</sequence>
<evidence type="ECO:0000313" key="1">
    <source>
        <dbReference type="EMBL" id="KWV59733.1"/>
    </source>
</evidence>
<proteinExistence type="predicted"/>
<dbReference type="RefSeq" id="WP_066501308.1">
    <property type="nucleotide sequence ID" value="NZ_LNCU01000026.1"/>
</dbReference>
<accession>A0A109K2X4</accession>
<dbReference type="OrthoDB" id="8086182at2"/>
<reference evidence="1 2" key="1">
    <citation type="submission" date="2015-11" db="EMBL/GenBank/DDBJ databases">
        <title>Draft Genome Sequence of the Strain BR 10303 (Bradyrhizobium sp.) isolated from nodules of Centrolobium paraense.</title>
        <authorList>
            <person name="Zelli J.E."/>
            <person name="Simoes-Araujo J.L."/>
            <person name="Barauna A.C."/>
            <person name="Silva K."/>
        </authorList>
    </citation>
    <scope>NUCLEOTIDE SEQUENCE [LARGE SCALE GENOMIC DNA]</scope>
    <source>
        <strain evidence="1 2">BR 10303</strain>
    </source>
</reference>
<comment type="caution">
    <text evidence="1">The sequence shown here is derived from an EMBL/GenBank/DDBJ whole genome shotgun (WGS) entry which is preliminary data.</text>
</comment>
<dbReference type="EMBL" id="LNCU01000026">
    <property type="protein sequence ID" value="KWV59733.1"/>
    <property type="molecule type" value="Genomic_DNA"/>
</dbReference>
<organism evidence="1 2">
    <name type="scientific">Bradyrhizobium macuxiense</name>
    <dbReference type="NCBI Taxonomy" id="1755647"/>
    <lineage>
        <taxon>Bacteria</taxon>
        <taxon>Pseudomonadati</taxon>
        <taxon>Pseudomonadota</taxon>
        <taxon>Alphaproteobacteria</taxon>
        <taxon>Hyphomicrobiales</taxon>
        <taxon>Nitrobacteraceae</taxon>
        <taxon>Bradyrhizobium</taxon>
    </lineage>
</organism>